<keyword evidence="5" id="KW-0592">Phosphate transport</keyword>
<proteinExistence type="inferred from homology"/>
<keyword evidence="4" id="KW-0813">Transport</keyword>
<dbReference type="Proteomes" id="UP000070549">
    <property type="component" value="Unassembled WGS sequence"/>
</dbReference>
<evidence type="ECO:0000256" key="7">
    <source>
        <dbReference type="ARBA" id="ARBA00022989"/>
    </source>
</evidence>
<dbReference type="AlphaFoldDB" id="A0A133VG91"/>
<evidence type="ECO:0000256" key="6">
    <source>
        <dbReference type="ARBA" id="ARBA00022692"/>
    </source>
</evidence>
<sequence length="72" mass="7627">MYLVLIAALIAGFYVGWNIGSNDAANAMGVPVGGRIISYRRAVTIMILFVILGAVLEGWKVMETVGQGIVVS</sequence>
<dbReference type="GO" id="GO:0016020">
    <property type="term" value="C:membrane"/>
    <property type="evidence" value="ECO:0007669"/>
    <property type="project" value="UniProtKB-SubCell"/>
</dbReference>
<keyword evidence="7 9" id="KW-1133">Transmembrane helix</keyword>
<comment type="function">
    <text evidence="1">Potential transporter for phosphate.</text>
</comment>
<keyword evidence="8 9" id="KW-0472">Membrane</keyword>
<keyword evidence="6 9" id="KW-0812">Transmembrane</keyword>
<name>A0A133VG91_9EURY</name>
<gene>
    <name evidence="10" type="ORF">AKJ49_00735</name>
</gene>
<organism evidence="10 11">
    <name type="scientific">candidate division MSBL1 archaeon SCGC-AAA382A03</name>
    <dbReference type="NCBI Taxonomy" id="1698278"/>
    <lineage>
        <taxon>Archaea</taxon>
        <taxon>Methanobacteriati</taxon>
        <taxon>Methanobacteriota</taxon>
        <taxon>candidate division MSBL1</taxon>
    </lineage>
</organism>
<dbReference type="PANTHER" id="PTHR11101:SF80">
    <property type="entry name" value="PHOSPHATE TRANSPORTER"/>
    <property type="match status" value="1"/>
</dbReference>
<feature type="non-terminal residue" evidence="10">
    <location>
        <position position="72"/>
    </location>
</feature>
<dbReference type="InterPro" id="IPR001204">
    <property type="entry name" value="Phos_transporter"/>
</dbReference>
<evidence type="ECO:0000256" key="2">
    <source>
        <dbReference type="ARBA" id="ARBA00004141"/>
    </source>
</evidence>
<dbReference type="Pfam" id="PF01384">
    <property type="entry name" value="PHO4"/>
    <property type="match status" value="1"/>
</dbReference>
<accession>A0A133VG91</accession>
<evidence type="ECO:0000256" key="8">
    <source>
        <dbReference type="ARBA" id="ARBA00023136"/>
    </source>
</evidence>
<keyword evidence="11" id="KW-1185">Reference proteome</keyword>
<evidence type="ECO:0000313" key="10">
    <source>
        <dbReference type="EMBL" id="KXB05444.1"/>
    </source>
</evidence>
<evidence type="ECO:0000256" key="5">
    <source>
        <dbReference type="ARBA" id="ARBA00022592"/>
    </source>
</evidence>
<comment type="subcellular location">
    <subcellularLocation>
        <location evidence="2">Membrane</location>
        <topology evidence="2">Multi-pass membrane protein</topology>
    </subcellularLocation>
</comment>
<reference evidence="10 11" key="1">
    <citation type="journal article" date="2016" name="Sci. Rep.">
        <title>Metabolic traits of an uncultured archaeal lineage -MSBL1- from brine pools of the Red Sea.</title>
        <authorList>
            <person name="Mwirichia R."/>
            <person name="Alam I."/>
            <person name="Rashid M."/>
            <person name="Vinu M."/>
            <person name="Ba-Alawi W."/>
            <person name="Anthony Kamau A."/>
            <person name="Kamanda Ngugi D."/>
            <person name="Goker M."/>
            <person name="Klenk H.P."/>
            <person name="Bajic V."/>
            <person name="Stingl U."/>
        </authorList>
    </citation>
    <scope>NUCLEOTIDE SEQUENCE [LARGE SCALE GENOMIC DNA]</scope>
    <source>
        <strain evidence="10">SCGC-AAA382A03</strain>
    </source>
</reference>
<dbReference type="GO" id="GO:0005315">
    <property type="term" value="F:phosphate transmembrane transporter activity"/>
    <property type="evidence" value="ECO:0007669"/>
    <property type="project" value="InterPro"/>
</dbReference>
<dbReference type="GO" id="GO:0035435">
    <property type="term" value="P:phosphate ion transmembrane transport"/>
    <property type="evidence" value="ECO:0007669"/>
    <property type="project" value="TreeGrafter"/>
</dbReference>
<evidence type="ECO:0000256" key="9">
    <source>
        <dbReference type="SAM" id="Phobius"/>
    </source>
</evidence>
<comment type="caution">
    <text evidence="10">The sequence shown here is derived from an EMBL/GenBank/DDBJ whole genome shotgun (WGS) entry which is preliminary data.</text>
</comment>
<evidence type="ECO:0000256" key="3">
    <source>
        <dbReference type="ARBA" id="ARBA00009916"/>
    </source>
</evidence>
<feature type="transmembrane region" description="Helical" evidence="9">
    <location>
        <begin position="39"/>
        <end position="59"/>
    </location>
</feature>
<protein>
    <submittedName>
        <fullName evidence="10">Na-dependent transporter</fullName>
    </submittedName>
</protein>
<comment type="similarity">
    <text evidence="3">Belongs to the inorganic phosphate transporter (PiT) (TC 2.A.20) family.</text>
</comment>
<evidence type="ECO:0000313" key="11">
    <source>
        <dbReference type="Proteomes" id="UP000070549"/>
    </source>
</evidence>
<dbReference type="PANTHER" id="PTHR11101">
    <property type="entry name" value="PHOSPHATE TRANSPORTER"/>
    <property type="match status" value="1"/>
</dbReference>
<evidence type="ECO:0000256" key="4">
    <source>
        <dbReference type="ARBA" id="ARBA00022448"/>
    </source>
</evidence>
<dbReference type="EMBL" id="LHYC01000014">
    <property type="protein sequence ID" value="KXB05444.1"/>
    <property type="molecule type" value="Genomic_DNA"/>
</dbReference>
<evidence type="ECO:0000256" key="1">
    <source>
        <dbReference type="ARBA" id="ARBA00001981"/>
    </source>
</evidence>